<evidence type="ECO:0000313" key="2">
    <source>
        <dbReference type="Proteomes" id="UP001157109"/>
    </source>
</evidence>
<protein>
    <submittedName>
        <fullName evidence="1">Uncharacterized protein</fullName>
    </submittedName>
</protein>
<sequence length="125" mass="14046">MRKLGGSVLQGPLVETFTERAAAVLVEDAPTRLLLAMVGKPWSVVPQRVTMTSMEDVTSFTDPGWLKYGMEWVLHPLPEDRTLVETRTLCEATDATARRRFGIYWLGIRGASGLVRREMISALRR</sequence>
<reference evidence="2" key="1">
    <citation type="journal article" date="2019" name="Int. J. Syst. Evol. Microbiol.">
        <title>The Global Catalogue of Microorganisms (GCM) 10K type strain sequencing project: providing services to taxonomists for standard genome sequencing and annotation.</title>
        <authorList>
            <consortium name="The Broad Institute Genomics Platform"/>
            <consortium name="The Broad Institute Genome Sequencing Center for Infectious Disease"/>
            <person name="Wu L."/>
            <person name="Ma J."/>
        </authorList>
    </citation>
    <scope>NUCLEOTIDE SEQUENCE [LARGE SCALE GENOMIC DNA]</scope>
    <source>
        <strain evidence="2">NBRC 105830</strain>
    </source>
</reference>
<proteinExistence type="predicted"/>
<comment type="caution">
    <text evidence="1">The sequence shown here is derived from an EMBL/GenBank/DDBJ whole genome shotgun (WGS) entry which is preliminary data.</text>
</comment>
<organism evidence="1 2">
    <name type="scientific">Arsenicicoccus piscis</name>
    <dbReference type="NCBI Taxonomy" id="673954"/>
    <lineage>
        <taxon>Bacteria</taxon>
        <taxon>Bacillati</taxon>
        <taxon>Actinomycetota</taxon>
        <taxon>Actinomycetes</taxon>
        <taxon>Micrococcales</taxon>
        <taxon>Intrasporangiaceae</taxon>
        <taxon>Arsenicicoccus</taxon>
    </lineage>
</organism>
<dbReference type="RefSeq" id="WP_241443263.1">
    <property type="nucleotide sequence ID" value="NZ_JAKZHV010000002.1"/>
</dbReference>
<dbReference type="EMBL" id="BSUJ01000001">
    <property type="protein sequence ID" value="GMA18738.1"/>
    <property type="molecule type" value="Genomic_DNA"/>
</dbReference>
<evidence type="ECO:0000313" key="1">
    <source>
        <dbReference type="EMBL" id="GMA18738.1"/>
    </source>
</evidence>
<dbReference type="Proteomes" id="UP001157109">
    <property type="component" value="Unassembled WGS sequence"/>
</dbReference>
<gene>
    <name evidence="1" type="ORF">GCM10025862_07590</name>
</gene>
<accession>A0ABQ6HKZ3</accession>
<keyword evidence="2" id="KW-1185">Reference proteome</keyword>
<name>A0ABQ6HKZ3_9MICO</name>